<name>A0A1M7F3N2_9RHOB</name>
<dbReference type="AlphaFoldDB" id="A0A1M7F3N2"/>
<gene>
    <name evidence="1" type="ORF">SAMN05443432_10422</name>
</gene>
<organism evidence="1 2">
    <name type="scientific">Roseovarius litoreus</name>
    <dbReference type="NCBI Taxonomy" id="1155722"/>
    <lineage>
        <taxon>Bacteria</taxon>
        <taxon>Pseudomonadati</taxon>
        <taxon>Pseudomonadota</taxon>
        <taxon>Alphaproteobacteria</taxon>
        <taxon>Rhodobacterales</taxon>
        <taxon>Roseobacteraceae</taxon>
        <taxon>Roseovarius</taxon>
    </lineage>
</organism>
<accession>A0A1M7F3N2</accession>
<evidence type="ECO:0000313" key="2">
    <source>
        <dbReference type="Proteomes" id="UP000322545"/>
    </source>
</evidence>
<evidence type="ECO:0000313" key="1">
    <source>
        <dbReference type="EMBL" id="SHL98348.1"/>
    </source>
</evidence>
<proteinExistence type="predicted"/>
<reference evidence="1 2" key="1">
    <citation type="submission" date="2016-11" db="EMBL/GenBank/DDBJ databases">
        <authorList>
            <person name="Varghese N."/>
            <person name="Submissions S."/>
        </authorList>
    </citation>
    <scope>NUCLEOTIDE SEQUENCE [LARGE SCALE GENOMIC DNA]</scope>
    <source>
        <strain evidence="1 2">DSM 28249</strain>
    </source>
</reference>
<sequence length="69" mass="7879">MSDLIDQSLKLKREILDADPDKRLGYEAPLGKLIASMQDQDIPVPAEIRDLHEELVNEMIESQFDNMPV</sequence>
<protein>
    <submittedName>
        <fullName evidence="1">Uncharacterized protein</fullName>
    </submittedName>
</protein>
<dbReference type="EMBL" id="FRCB01000004">
    <property type="protein sequence ID" value="SHL98348.1"/>
    <property type="molecule type" value="Genomic_DNA"/>
</dbReference>
<keyword evidence="2" id="KW-1185">Reference proteome</keyword>
<dbReference type="RefSeq" id="WP_149779232.1">
    <property type="nucleotide sequence ID" value="NZ_FRCB01000004.1"/>
</dbReference>
<dbReference type="Proteomes" id="UP000322545">
    <property type="component" value="Unassembled WGS sequence"/>
</dbReference>